<dbReference type="NCBIfam" id="NF038083">
    <property type="entry name" value="CU044_5270_fam"/>
    <property type="match status" value="1"/>
</dbReference>
<protein>
    <recommendedName>
        <fullName evidence="4">CU044_5270 family protein</fullName>
    </recommendedName>
</protein>
<keyword evidence="3" id="KW-1185">Reference proteome</keyword>
<keyword evidence="1" id="KW-0472">Membrane</keyword>
<keyword evidence="1" id="KW-0812">Transmembrane</keyword>
<dbReference type="eggNOG" id="ENOG50335Z9">
    <property type="taxonomic scope" value="Bacteria"/>
</dbReference>
<dbReference type="EMBL" id="FWYC01000014">
    <property type="protein sequence ID" value="SMD20905.1"/>
    <property type="molecule type" value="Genomic_DNA"/>
</dbReference>
<feature type="transmembrane region" description="Helical" evidence="1">
    <location>
        <begin position="60"/>
        <end position="81"/>
    </location>
</feature>
<gene>
    <name evidence="2" type="ORF">SAMN05660733_06100</name>
</gene>
<name>A0A1W2FFT7_9PSEU</name>
<keyword evidence="1" id="KW-1133">Transmembrane helix</keyword>
<evidence type="ECO:0000256" key="1">
    <source>
        <dbReference type="SAM" id="Phobius"/>
    </source>
</evidence>
<accession>A0A1W2FFT7</accession>
<dbReference type="InterPro" id="IPR047789">
    <property type="entry name" value="CU044_5270-like"/>
</dbReference>
<sequence length="336" mass="36394">MRDEIRQVEDETVKWAMSDVAPMSDEAFERGRTALLARIDAEQPGEVVPLAPRRRRRIPVVAAAAAMVVIAGAALVGPSLMSRDKGPSVGSAAAAGLLNQAAGVVGDAHQGPGQYLYVLQYTRRAVKDDGYRWMFLADQSRITWIPADRRGTWLHRRIDTGERQWLIGSEKDLPPGFDRAEGEWRAEGGRWFGDEVPVSFTNPTAEYIAALPRDPRALYEKLRDEDRGGNLVLMVTSGLDTGMYPADVRSAVYQALTRVPGLEIVDRAAVLNSRTGTALGLTTHGVTSQIVIDPGTGEYLGSRSVQAEDAHGLKAGTVIGTSAIEIRVVSGMGEPY</sequence>
<evidence type="ECO:0008006" key="4">
    <source>
        <dbReference type="Google" id="ProtNLM"/>
    </source>
</evidence>
<dbReference type="STRING" id="40571.SAMN05660733_06100"/>
<proteinExistence type="predicted"/>
<dbReference type="AlphaFoldDB" id="A0A1W2FFT7"/>
<reference evidence="3" key="1">
    <citation type="submission" date="2017-04" db="EMBL/GenBank/DDBJ databases">
        <authorList>
            <person name="Varghese N."/>
            <person name="Submissions S."/>
        </authorList>
    </citation>
    <scope>NUCLEOTIDE SEQUENCE [LARGE SCALE GENOMIC DNA]</scope>
    <source>
        <strain evidence="3">DSM 44073</strain>
    </source>
</reference>
<evidence type="ECO:0000313" key="2">
    <source>
        <dbReference type="EMBL" id="SMD20905.1"/>
    </source>
</evidence>
<organism evidence="2 3">
    <name type="scientific">Lentzea albidocapillata</name>
    <dbReference type="NCBI Taxonomy" id="40571"/>
    <lineage>
        <taxon>Bacteria</taxon>
        <taxon>Bacillati</taxon>
        <taxon>Actinomycetota</taxon>
        <taxon>Actinomycetes</taxon>
        <taxon>Pseudonocardiales</taxon>
        <taxon>Pseudonocardiaceae</taxon>
        <taxon>Lentzea</taxon>
    </lineage>
</organism>
<dbReference type="RefSeq" id="WP_144065605.1">
    <property type="nucleotide sequence ID" value="NZ_FWYC01000014.1"/>
</dbReference>
<evidence type="ECO:0000313" key="3">
    <source>
        <dbReference type="Proteomes" id="UP000192840"/>
    </source>
</evidence>
<dbReference type="OrthoDB" id="3387554at2"/>
<dbReference type="Proteomes" id="UP000192840">
    <property type="component" value="Unassembled WGS sequence"/>
</dbReference>